<feature type="chain" id="PRO_5046609448" description="VCBS repeat-containing protein" evidence="1">
    <location>
        <begin position="25"/>
        <end position="203"/>
    </location>
</feature>
<sequence length="203" mass="21080">MNRTIITGIAALSLAVLPCATANAEAAGADFDGDGRTDPVSLQQVSEDSMLLRVGLAEEFVDAEVPGNAQGQPVLPTDVNGDGSDEVMVPEAVGANTITYTVWGYSAERGLHPVRTADGQPLRLFEGGGARAVSSYSCGPADATRALVSVNAYAADDELYRGERVTYTVRDGLATVVEQVAVEGAQRDDPRLQADPATCAPLA</sequence>
<feature type="signal peptide" evidence="1">
    <location>
        <begin position="1"/>
        <end position="24"/>
    </location>
</feature>
<evidence type="ECO:0000313" key="2">
    <source>
        <dbReference type="EMBL" id="GAA2815874.1"/>
    </source>
</evidence>
<evidence type="ECO:0000256" key="1">
    <source>
        <dbReference type="SAM" id="SignalP"/>
    </source>
</evidence>
<evidence type="ECO:0000313" key="3">
    <source>
        <dbReference type="Proteomes" id="UP001500979"/>
    </source>
</evidence>
<proteinExistence type="predicted"/>
<dbReference type="InterPro" id="IPR028994">
    <property type="entry name" value="Integrin_alpha_N"/>
</dbReference>
<comment type="caution">
    <text evidence="2">The sequence shown here is derived from an EMBL/GenBank/DDBJ whole genome shotgun (WGS) entry which is preliminary data.</text>
</comment>
<organism evidence="2 3">
    <name type="scientific">Saccharopolyspora taberi</name>
    <dbReference type="NCBI Taxonomy" id="60895"/>
    <lineage>
        <taxon>Bacteria</taxon>
        <taxon>Bacillati</taxon>
        <taxon>Actinomycetota</taxon>
        <taxon>Actinomycetes</taxon>
        <taxon>Pseudonocardiales</taxon>
        <taxon>Pseudonocardiaceae</taxon>
        <taxon>Saccharopolyspora</taxon>
    </lineage>
</organism>
<keyword evidence="1" id="KW-0732">Signal</keyword>
<dbReference type="RefSeq" id="WP_344685326.1">
    <property type="nucleotide sequence ID" value="NZ_BAAAUX010000029.1"/>
</dbReference>
<gene>
    <name evidence="2" type="ORF">GCM10010470_59170</name>
</gene>
<dbReference type="Proteomes" id="UP001500979">
    <property type="component" value="Unassembled WGS sequence"/>
</dbReference>
<reference evidence="2 3" key="1">
    <citation type="journal article" date="2019" name="Int. J. Syst. Evol. Microbiol.">
        <title>The Global Catalogue of Microorganisms (GCM) 10K type strain sequencing project: providing services to taxonomists for standard genome sequencing and annotation.</title>
        <authorList>
            <consortium name="The Broad Institute Genomics Platform"/>
            <consortium name="The Broad Institute Genome Sequencing Center for Infectious Disease"/>
            <person name="Wu L."/>
            <person name="Ma J."/>
        </authorList>
    </citation>
    <scope>NUCLEOTIDE SEQUENCE [LARGE SCALE GENOMIC DNA]</scope>
    <source>
        <strain evidence="2 3">JCM 9383</strain>
    </source>
</reference>
<dbReference type="SUPFAM" id="SSF69318">
    <property type="entry name" value="Integrin alpha N-terminal domain"/>
    <property type="match status" value="1"/>
</dbReference>
<name>A0ABN3VL40_9PSEU</name>
<evidence type="ECO:0008006" key="4">
    <source>
        <dbReference type="Google" id="ProtNLM"/>
    </source>
</evidence>
<dbReference type="EMBL" id="BAAAUX010000029">
    <property type="protein sequence ID" value="GAA2815874.1"/>
    <property type="molecule type" value="Genomic_DNA"/>
</dbReference>
<protein>
    <recommendedName>
        <fullName evidence="4">VCBS repeat-containing protein</fullName>
    </recommendedName>
</protein>
<keyword evidence="3" id="KW-1185">Reference proteome</keyword>
<accession>A0ABN3VL40</accession>